<dbReference type="InterPro" id="IPR029787">
    <property type="entry name" value="Nucleotide_cyclase"/>
</dbReference>
<feature type="transmembrane region" description="Helical" evidence="8">
    <location>
        <begin position="143"/>
        <end position="162"/>
    </location>
</feature>
<proteinExistence type="predicted"/>
<dbReference type="GO" id="GO:0004016">
    <property type="term" value="F:adenylate cyclase activity"/>
    <property type="evidence" value="ECO:0007669"/>
    <property type="project" value="TreeGrafter"/>
</dbReference>
<feature type="domain" description="PDEase" evidence="10">
    <location>
        <begin position="793"/>
        <end position="1024"/>
    </location>
</feature>
<evidence type="ECO:0000313" key="11">
    <source>
        <dbReference type="EMBL" id="CAJ1960722.1"/>
    </source>
</evidence>
<evidence type="ECO:0000256" key="5">
    <source>
        <dbReference type="ARBA" id="ARBA00023136"/>
    </source>
</evidence>
<dbReference type="GO" id="GO:0004114">
    <property type="term" value="F:3',5'-cyclic-nucleotide phosphodiesterase activity"/>
    <property type="evidence" value="ECO:0007669"/>
    <property type="project" value="InterPro"/>
</dbReference>
<name>A0AAD2G2R5_9STRA</name>
<keyword evidence="2 8" id="KW-0812">Transmembrane</keyword>
<feature type="domain" description="Guanylate cyclase" evidence="9">
    <location>
        <begin position="534"/>
        <end position="668"/>
    </location>
</feature>
<dbReference type="Proteomes" id="UP001295423">
    <property type="component" value="Unassembled WGS sequence"/>
</dbReference>
<dbReference type="Gene3D" id="1.10.1300.10">
    <property type="entry name" value="3'5'-cyclic nucleotide phosphodiesterase, catalytic domain"/>
    <property type="match status" value="1"/>
</dbReference>
<keyword evidence="3" id="KW-0547">Nucleotide-binding</keyword>
<dbReference type="InterPro" id="IPR036971">
    <property type="entry name" value="PDEase_catalytic_dom_sf"/>
</dbReference>
<dbReference type="InterPro" id="IPR003607">
    <property type="entry name" value="HD/PDEase_dom"/>
</dbReference>
<evidence type="ECO:0000313" key="12">
    <source>
        <dbReference type="Proteomes" id="UP001295423"/>
    </source>
</evidence>
<dbReference type="GO" id="GO:0035556">
    <property type="term" value="P:intracellular signal transduction"/>
    <property type="evidence" value="ECO:0007669"/>
    <property type="project" value="InterPro"/>
</dbReference>
<evidence type="ECO:0000256" key="2">
    <source>
        <dbReference type="ARBA" id="ARBA00022692"/>
    </source>
</evidence>
<dbReference type="GO" id="GO:0007168">
    <property type="term" value="P:receptor guanylyl cyclase signaling pathway"/>
    <property type="evidence" value="ECO:0007669"/>
    <property type="project" value="TreeGrafter"/>
</dbReference>
<protein>
    <recommendedName>
        <fullName evidence="13">Phosphodiesterase</fullName>
    </recommendedName>
</protein>
<comment type="caution">
    <text evidence="11">The sequence shown here is derived from an EMBL/GenBank/DDBJ whole genome shotgun (WGS) entry which is preliminary data.</text>
</comment>
<dbReference type="GO" id="GO:0004383">
    <property type="term" value="F:guanylate cyclase activity"/>
    <property type="evidence" value="ECO:0007669"/>
    <property type="project" value="TreeGrafter"/>
</dbReference>
<dbReference type="CDD" id="cd07302">
    <property type="entry name" value="CHD"/>
    <property type="match status" value="1"/>
</dbReference>
<dbReference type="GO" id="GO:0005886">
    <property type="term" value="C:plasma membrane"/>
    <property type="evidence" value="ECO:0007669"/>
    <property type="project" value="TreeGrafter"/>
</dbReference>
<dbReference type="EMBL" id="CAKOGP040002069">
    <property type="protein sequence ID" value="CAJ1960722.1"/>
    <property type="molecule type" value="Genomic_DNA"/>
</dbReference>
<dbReference type="PROSITE" id="PS50125">
    <property type="entry name" value="GUANYLATE_CYCLASE_2"/>
    <property type="match status" value="1"/>
</dbReference>
<feature type="compositionally biased region" description="Basic and acidic residues" evidence="7">
    <location>
        <begin position="19"/>
        <end position="39"/>
    </location>
</feature>
<keyword evidence="4 8" id="KW-1133">Transmembrane helix</keyword>
<evidence type="ECO:0000256" key="4">
    <source>
        <dbReference type="ARBA" id="ARBA00022989"/>
    </source>
</evidence>
<dbReference type="InterPro" id="IPR050401">
    <property type="entry name" value="Cyclic_nucleotide_synthase"/>
</dbReference>
<evidence type="ECO:0000256" key="3">
    <source>
        <dbReference type="ARBA" id="ARBA00022741"/>
    </source>
</evidence>
<evidence type="ECO:0000256" key="7">
    <source>
        <dbReference type="SAM" id="MobiDB-lite"/>
    </source>
</evidence>
<sequence length="1176" mass="132097">MNRIKQSKLKSLIKAQSKGMEDSDRTEEAASEASRTEEGTVVKILPMDDENATMNNDEFEREAVKCFRYFVFALMLAATITAGITSWFFLDREEMHSFDQEISQDRTSDLVAESSSLSSTITALAINSETNWPFFTDPNYPTIVANFMAATGVSLVGLAPLINNKEDLQKWANYSQANQEWIPESLLLEQQPDPSNYTQIYPNVFRNSAGERIPEEGDGPFAPLWQMLQAPRDGKIVNFNMLSDSHYKEIFESLWEEKTGALSDRLGPNNAGLLENADDLVKGYVYASPVSIFIAPVFKDATKQELVATLTSGLNWTPLFALPSDEHMPPVDVVIDDGCANEFTFRVTGSLSEFVGFGSLHDPTYEEHERSFAFSPSLRTYHVGGKGCSYQVRVFPTKSFCDTYHTSYPASMAGVITGVFILVGIILYMYDAAVHMRQSKILAVASRSEKILSVLYPKTIRDRLFGIEEDQTVQREEQKSSQGASAIRRFNEDLLKKANKYQLKSFMKSTPSFHPHETDFLDTKPIADLFLHATVLFADISGFTAWSSVREPTQVFTLLESVYRTFDIAAKRRNVFKVETVGDCYVAVTGLPEPTKAHATIMASFARACVEKFEDLVGSLETTLGPDTGDLGIRVGMHSGPVTAGVLRGEKARFQLFGDTVNTASRIESSGERNRIHLSQETADLLAAAGKSHWLSSREQLVTAKGKGKLQTYWLLTKQEEASINITSHAVDSAFTDDEASQSGSGIFLNSPSVNSEFSLDLGTSTLEDIEKSLPSRTRRLCQWNVDVLTRLLKQIVAHRLASDLGNKDWESDLSRREKEIRRHISVLDEVVEIIPLPGFDQSVYKGQQAHERIELSEAVIEQIRLYVACIAAMYKDNPFHNFEHASHVMMSVSKLLSRIIAADDVLNADQNAASSDDLLGWSIHDHTYGITSDPMTQFTVILAAMVHDVDHSGVSNNQLINEGSKLADLFNNKSVAEQNSTVLAWDILMHPRFQDFRRTIYAAPYELDRFRQLMTNTVLATDIMDKELQALRRNRWDAAFNTNVPLAARSEEGTKDMVNRKATIVIEHLIQASDVAHTMQHWHIYCKWNERLFQEMAVAYKAGRLPFNPAEKWYEGEIGFLDNYVIPLAKKLKDCGVFGVASDEYLNYAMENRREWEDKGRDFVATLTERHLGIF</sequence>
<dbReference type="Pfam" id="PF00233">
    <property type="entry name" value="PDEase_I"/>
    <property type="match status" value="1"/>
</dbReference>
<keyword evidence="12" id="KW-1185">Reference proteome</keyword>
<accession>A0AAD2G2R5</accession>
<evidence type="ECO:0000256" key="8">
    <source>
        <dbReference type="SAM" id="Phobius"/>
    </source>
</evidence>
<evidence type="ECO:0000256" key="1">
    <source>
        <dbReference type="ARBA" id="ARBA00004370"/>
    </source>
</evidence>
<evidence type="ECO:0000256" key="6">
    <source>
        <dbReference type="ARBA" id="ARBA00023239"/>
    </source>
</evidence>
<dbReference type="PANTHER" id="PTHR11920">
    <property type="entry name" value="GUANYLYL CYCLASE"/>
    <property type="match status" value="1"/>
</dbReference>
<gene>
    <name evidence="11" type="ORF">CYCCA115_LOCUS18861</name>
</gene>
<dbReference type="InterPro" id="IPR001054">
    <property type="entry name" value="A/G_cyclase"/>
</dbReference>
<evidence type="ECO:0000259" key="10">
    <source>
        <dbReference type="PROSITE" id="PS51845"/>
    </source>
</evidence>
<dbReference type="Gene3D" id="3.30.70.1230">
    <property type="entry name" value="Nucleotide cyclase"/>
    <property type="match status" value="1"/>
</dbReference>
<reference evidence="11" key="1">
    <citation type="submission" date="2023-08" db="EMBL/GenBank/DDBJ databases">
        <authorList>
            <person name="Audoor S."/>
            <person name="Bilcke G."/>
        </authorList>
    </citation>
    <scope>NUCLEOTIDE SEQUENCE</scope>
</reference>
<dbReference type="SUPFAM" id="SSF109604">
    <property type="entry name" value="HD-domain/PDEase-like"/>
    <property type="match status" value="1"/>
</dbReference>
<dbReference type="InterPro" id="IPR002073">
    <property type="entry name" value="PDEase_catalytic_dom"/>
</dbReference>
<dbReference type="AlphaFoldDB" id="A0AAD2G2R5"/>
<dbReference type="GO" id="GO:0000166">
    <property type="term" value="F:nucleotide binding"/>
    <property type="evidence" value="ECO:0007669"/>
    <property type="project" value="UniProtKB-KW"/>
</dbReference>
<keyword evidence="6" id="KW-0456">Lyase</keyword>
<organism evidence="11 12">
    <name type="scientific">Cylindrotheca closterium</name>
    <dbReference type="NCBI Taxonomy" id="2856"/>
    <lineage>
        <taxon>Eukaryota</taxon>
        <taxon>Sar</taxon>
        <taxon>Stramenopiles</taxon>
        <taxon>Ochrophyta</taxon>
        <taxon>Bacillariophyta</taxon>
        <taxon>Bacillariophyceae</taxon>
        <taxon>Bacillariophycidae</taxon>
        <taxon>Bacillariales</taxon>
        <taxon>Bacillariaceae</taxon>
        <taxon>Cylindrotheca</taxon>
    </lineage>
</organism>
<dbReference type="PANTHER" id="PTHR11920:SF335">
    <property type="entry name" value="GUANYLATE CYCLASE"/>
    <property type="match status" value="1"/>
</dbReference>
<dbReference type="SMART" id="SM00044">
    <property type="entry name" value="CYCc"/>
    <property type="match status" value="1"/>
</dbReference>
<evidence type="ECO:0000259" key="9">
    <source>
        <dbReference type="PROSITE" id="PS50125"/>
    </source>
</evidence>
<keyword evidence="5 8" id="KW-0472">Membrane</keyword>
<comment type="subcellular location">
    <subcellularLocation>
        <location evidence="1">Membrane</location>
    </subcellularLocation>
</comment>
<dbReference type="PROSITE" id="PS51845">
    <property type="entry name" value="PDEASE_I_2"/>
    <property type="match status" value="1"/>
</dbReference>
<dbReference type="SUPFAM" id="SSF55073">
    <property type="entry name" value="Nucleotide cyclase"/>
    <property type="match status" value="1"/>
</dbReference>
<feature type="region of interest" description="Disordered" evidence="7">
    <location>
        <begin position="14"/>
        <end position="39"/>
    </location>
</feature>
<evidence type="ECO:0008006" key="13">
    <source>
        <dbReference type="Google" id="ProtNLM"/>
    </source>
</evidence>
<dbReference type="GO" id="GO:0001653">
    <property type="term" value="F:peptide receptor activity"/>
    <property type="evidence" value="ECO:0007669"/>
    <property type="project" value="TreeGrafter"/>
</dbReference>
<feature type="transmembrane region" description="Helical" evidence="8">
    <location>
        <begin position="69"/>
        <end position="90"/>
    </location>
</feature>
<feature type="transmembrane region" description="Helical" evidence="8">
    <location>
        <begin position="408"/>
        <end position="430"/>
    </location>
</feature>
<dbReference type="Pfam" id="PF00211">
    <property type="entry name" value="Guanylate_cyc"/>
    <property type="match status" value="1"/>
</dbReference>
<dbReference type="SMART" id="SM00471">
    <property type="entry name" value="HDc"/>
    <property type="match status" value="1"/>
</dbReference>